<organism evidence="2 3">
    <name type="scientific">Xylanibacter ruminicola</name>
    <name type="common">Prevotella ruminicola</name>
    <dbReference type="NCBI Taxonomy" id="839"/>
    <lineage>
        <taxon>Bacteria</taxon>
        <taxon>Pseudomonadati</taxon>
        <taxon>Bacteroidota</taxon>
        <taxon>Bacteroidia</taxon>
        <taxon>Bacteroidales</taxon>
        <taxon>Prevotellaceae</taxon>
        <taxon>Xylanibacter</taxon>
    </lineage>
</organism>
<dbReference type="GO" id="GO:0046872">
    <property type="term" value="F:metal ion binding"/>
    <property type="evidence" value="ECO:0007669"/>
    <property type="project" value="UniProtKB-KW"/>
</dbReference>
<feature type="binding site" evidence="1">
    <location>
        <position position="564"/>
    </location>
    <ligand>
        <name>Mg(2+)</name>
        <dbReference type="ChEBI" id="CHEBI:18420"/>
        <label>1</label>
    </ligand>
</feature>
<keyword evidence="1" id="KW-0460">Magnesium</keyword>
<dbReference type="PANTHER" id="PTHR16222:SF12">
    <property type="entry name" value="ADP-RIBOSYLGLYCOHYDROLASE-RELATED"/>
    <property type="match status" value="1"/>
</dbReference>
<dbReference type="GO" id="GO:0016787">
    <property type="term" value="F:hydrolase activity"/>
    <property type="evidence" value="ECO:0007669"/>
    <property type="project" value="UniProtKB-KW"/>
</dbReference>
<dbReference type="SUPFAM" id="SSF101478">
    <property type="entry name" value="ADP-ribosylglycohydrolase"/>
    <property type="match status" value="1"/>
</dbReference>
<dbReference type="Pfam" id="PF03747">
    <property type="entry name" value="ADP_ribosyl_GH"/>
    <property type="match status" value="1"/>
</dbReference>
<dbReference type="PANTHER" id="PTHR16222">
    <property type="entry name" value="ADP-RIBOSYLGLYCOHYDROLASE"/>
    <property type="match status" value="1"/>
</dbReference>
<dbReference type="RefSeq" id="WP_233426344.1">
    <property type="nucleotide sequence ID" value="NZ_FOLF01000007.1"/>
</dbReference>
<reference evidence="2 3" key="1">
    <citation type="submission" date="2016-11" db="EMBL/GenBank/DDBJ databases">
        <authorList>
            <person name="Jaros S."/>
            <person name="Januszkiewicz K."/>
            <person name="Wedrychowicz H."/>
        </authorList>
    </citation>
    <scope>NUCLEOTIDE SEQUENCE [LARGE SCALE GENOMIC DNA]</scope>
    <source>
        <strain evidence="2 3">BPI-34</strain>
    </source>
</reference>
<comment type="cofactor">
    <cofactor evidence="1">
        <name>Mg(2+)</name>
        <dbReference type="ChEBI" id="CHEBI:18420"/>
    </cofactor>
    <text evidence="1">Binds 2 magnesium ions per subunit.</text>
</comment>
<evidence type="ECO:0000256" key="1">
    <source>
        <dbReference type="PIRSR" id="PIRSR605502-1"/>
    </source>
</evidence>
<protein>
    <submittedName>
        <fullName evidence="2">ADP-ribosylglycohydrolase</fullName>
    </submittedName>
</protein>
<feature type="binding site" evidence="1">
    <location>
        <position position="743"/>
    </location>
    <ligand>
        <name>Mg(2+)</name>
        <dbReference type="ChEBI" id="CHEBI:18420"/>
        <label>1</label>
    </ligand>
</feature>
<feature type="binding site" evidence="1">
    <location>
        <position position="563"/>
    </location>
    <ligand>
        <name>Mg(2+)</name>
        <dbReference type="ChEBI" id="CHEBI:18420"/>
        <label>1</label>
    </ligand>
</feature>
<proteinExistence type="predicted"/>
<dbReference type="AlphaFoldDB" id="A0A1M7JQE5"/>
<feature type="binding site" evidence="1">
    <location>
        <position position="562"/>
    </location>
    <ligand>
        <name>Mg(2+)</name>
        <dbReference type="ChEBI" id="CHEBI:18420"/>
        <label>1</label>
    </ligand>
</feature>
<dbReference type="InterPro" id="IPR036705">
    <property type="entry name" value="Ribosyl_crysJ1_sf"/>
</dbReference>
<dbReference type="InterPro" id="IPR050792">
    <property type="entry name" value="ADP-ribosylglycohydrolase"/>
</dbReference>
<feature type="binding site" evidence="1">
    <location>
        <position position="741"/>
    </location>
    <ligand>
        <name>Mg(2+)</name>
        <dbReference type="ChEBI" id="CHEBI:18420"/>
        <label>1</label>
    </ligand>
</feature>
<evidence type="ECO:0000313" key="2">
    <source>
        <dbReference type="EMBL" id="SHM54767.1"/>
    </source>
</evidence>
<evidence type="ECO:0000313" key="3">
    <source>
        <dbReference type="Proteomes" id="UP000184280"/>
    </source>
</evidence>
<accession>A0A1M7JQE5</accession>
<dbReference type="InterPro" id="IPR005502">
    <property type="entry name" value="Ribosyl_crysJ1"/>
</dbReference>
<gene>
    <name evidence="2" type="ORF">SAMN04488494_2129</name>
</gene>
<feature type="binding site" evidence="1">
    <location>
        <position position="744"/>
    </location>
    <ligand>
        <name>Mg(2+)</name>
        <dbReference type="ChEBI" id="CHEBI:18420"/>
        <label>1</label>
    </ligand>
</feature>
<dbReference type="EMBL" id="FRCJ01000004">
    <property type="protein sequence ID" value="SHM54767.1"/>
    <property type="molecule type" value="Genomic_DNA"/>
</dbReference>
<dbReference type="Gene3D" id="1.10.4080.10">
    <property type="entry name" value="ADP-ribosylation/Crystallin J1"/>
    <property type="match status" value="1"/>
</dbReference>
<keyword evidence="2" id="KW-0378">Hydrolase</keyword>
<sequence>MTTKQTNLLQPKTRGGKALMSTLLTNTRAYLEQAERADAEPLRQFLFSNPERPLIAMGHGGAHSSASYAALLYGANCGLGRVVTPYLANSLSDQTLRNSKLLLVSTSLKNQDAVYIANRMIRVNPEHSCALTMSRDENAIIKRMLQSNPNSVIRHHFERDKGFISVNGTFAYFALLYKAFTDDDDFSHKLALSTDSADNYVYRCADETIAPPDLSQISQFTVLYGSYGEPVAHKMESNMTEAGLASCVISDYRDECHGRFLALSNFISSPNHPQTDCALVLLVTPREESVCRNLLNRLPGRLPVVIIRTDIDTPLGSIDLLYKMSIFTSDFGEKYRHSNPNDPNNLGGIDKRVFRDHVRFQDDFALYGPLSLSAGTPTYTNRFSLNTICSGIDVLGVRFGNVEAAALMAQFDDSPEAAKEQAKIIVPENGYLNNPNHIISDFLTHRYGTPNYRKQELDRDGAKWYAEWLKWLHGEPADVSLLNSAYINWLGGYLRFTQTADGRITVERVERSAPEHLPQTGLIGGICGEVFGSKYELEKDKQKVKKLAGKKDMKVLKSMTYTDDTILSLAIAKWLMDDPEHSKDSLIDLFKHFANRYQVYSFGRKFQEWVKSANREPYGAGSNGSAMRVAPVAWYAKSLDECLALAKTTAEVTHNSPGGIRGAQAVAAAIYLNRTGSSKDEIRSYISQTFGYNLDRTTDEIRPDYAFETACDKSVPESIICFLEAESFMDAVIRAISLGGDTDTMACIAGNIAAATMPVPEDVALACYNKLPQELREILNKWNKREYPK</sequence>
<name>A0A1M7JQE5_XYLRU</name>
<keyword evidence="1" id="KW-0479">Metal-binding</keyword>
<dbReference type="Proteomes" id="UP000184280">
    <property type="component" value="Unassembled WGS sequence"/>
</dbReference>